<reference evidence="1 2" key="1">
    <citation type="submission" date="2023-12" db="EMBL/GenBank/DDBJ databases">
        <title>Novel species of the genus Arcicella isolated from rivers.</title>
        <authorList>
            <person name="Lu H."/>
        </authorList>
    </citation>
    <scope>NUCLEOTIDE SEQUENCE [LARGE SCALE GENOMIC DNA]</scope>
    <source>
        <strain evidence="1 2">LMG 21963</strain>
    </source>
</reference>
<organism evidence="1 2">
    <name type="scientific">Arcicella aquatica</name>
    <dbReference type="NCBI Taxonomy" id="217141"/>
    <lineage>
        <taxon>Bacteria</taxon>
        <taxon>Pseudomonadati</taxon>
        <taxon>Bacteroidota</taxon>
        <taxon>Cytophagia</taxon>
        <taxon>Cytophagales</taxon>
        <taxon>Flectobacillaceae</taxon>
        <taxon>Arcicella</taxon>
    </lineage>
</organism>
<keyword evidence="2" id="KW-1185">Reference proteome</keyword>
<name>A0ABU5QII0_9BACT</name>
<comment type="caution">
    <text evidence="1">The sequence shown here is derived from an EMBL/GenBank/DDBJ whole genome shotgun (WGS) entry which is preliminary data.</text>
</comment>
<accession>A0ABU5QII0</accession>
<dbReference type="EMBL" id="JAYFUL010000001">
    <property type="protein sequence ID" value="MEA5256296.1"/>
    <property type="molecule type" value="Genomic_DNA"/>
</dbReference>
<dbReference type="RefSeq" id="WP_323246107.1">
    <property type="nucleotide sequence ID" value="NZ_JAYFUL010000001.1"/>
</dbReference>
<evidence type="ECO:0000313" key="1">
    <source>
        <dbReference type="EMBL" id="MEA5256296.1"/>
    </source>
</evidence>
<proteinExistence type="predicted"/>
<evidence type="ECO:0000313" key="2">
    <source>
        <dbReference type="Proteomes" id="UP001304671"/>
    </source>
</evidence>
<dbReference type="Proteomes" id="UP001304671">
    <property type="component" value="Unassembled WGS sequence"/>
</dbReference>
<protein>
    <submittedName>
        <fullName evidence="1">Uncharacterized protein</fullName>
    </submittedName>
</protein>
<gene>
    <name evidence="1" type="ORF">VB264_00770</name>
</gene>
<sequence length="359" mass="41709">MKKIVLLFFLMTGFLPIYSQNFEVGYYIKDGKKNEGFIKYESWLRTPHTIEFKASLNSTVELINAQSAEEFFVHDEVYISKKIDVKIDHDTPKEANSEIIAAFFRGDYFLRVFLKTPKIILFEFVDPKGKNHLFIEKDNIFQELFFSEDYHYENDRMFLTTKKGYVGQLRALFADCDKIKINDDFPYSKNDISKLCVSYLKCKDSESVSTIDASLNKNDKTRFAVGVIGGHYLNVDNPKNWLAGLSVRMSFPRNFNNTYLQVEGTYNNISNISRDQSIYYYPQPDDVIQVYNVSLLFGKFLGHKSFRPFFNAGMSWIGRYGGNGFLGAGLSWKRAVKIEYRESTDKSLRQIAVGYQYEF</sequence>